<evidence type="ECO:0000313" key="2">
    <source>
        <dbReference type="EMBL" id="KRG69186.1"/>
    </source>
</evidence>
<keyword evidence="3" id="KW-1185">Reference proteome</keyword>
<proteinExistence type="predicted"/>
<dbReference type="Pfam" id="PF00144">
    <property type="entry name" value="Beta-lactamase"/>
    <property type="match status" value="1"/>
</dbReference>
<name>A0A0R0CRW4_9GAMM</name>
<dbReference type="Gene3D" id="3.40.710.10">
    <property type="entry name" value="DD-peptidase/beta-lactamase superfamily"/>
    <property type="match status" value="1"/>
</dbReference>
<dbReference type="STRING" id="344882.ABB29_10100"/>
<feature type="domain" description="Beta-lactamase-related" evidence="1">
    <location>
        <begin position="3"/>
        <end position="289"/>
    </location>
</feature>
<dbReference type="PANTHER" id="PTHR43283:SF18">
    <property type="match status" value="1"/>
</dbReference>
<dbReference type="PANTHER" id="PTHR43283">
    <property type="entry name" value="BETA-LACTAMASE-RELATED"/>
    <property type="match status" value="1"/>
</dbReference>
<sequence length="319" mass="34765">MTSVSLALIENGIPSFAGAWGQAKKGVAATPATLYNIASLSKPISAEVALQLAAVGKISLDENMSEFWTDPDISSDPRRNLLTPRIALAHKTGFPNWRNGRLAFERDPGQSFGYSGEGYEYLAHFILNKTKHPIDYWADRLVFSPNGMRQTTYTEQPWLDGRIAYPHDAQGKELAPQISNSAVASDNVFSSASDYAQFISGVIRAQREISPLSADRSRIQTDRKADLCKSMAKDRCPALAGMALGWELFVIDDARYFMHTGSDDGTFTFAYFSPDTGSGAVIFTNSSNGSKAVLPILRLTGTDQAFIDFLDALVRGDAA</sequence>
<dbReference type="EMBL" id="LDJL01000011">
    <property type="protein sequence ID" value="KRG69186.1"/>
    <property type="molecule type" value="Genomic_DNA"/>
</dbReference>
<gene>
    <name evidence="2" type="ORF">ABB29_10100</name>
</gene>
<accession>A0A0R0CRW4</accession>
<comment type="caution">
    <text evidence="2">The sequence shown here is derived from an EMBL/GenBank/DDBJ whole genome shotgun (WGS) entry which is preliminary data.</text>
</comment>
<dbReference type="AlphaFoldDB" id="A0A0R0CRW4"/>
<evidence type="ECO:0000259" key="1">
    <source>
        <dbReference type="Pfam" id="PF00144"/>
    </source>
</evidence>
<dbReference type="InterPro" id="IPR050789">
    <property type="entry name" value="Diverse_Enzym_Activities"/>
</dbReference>
<reference evidence="2 3" key="1">
    <citation type="submission" date="2015-05" db="EMBL/GenBank/DDBJ databases">
        <title>Genome sequencing and analysis of members of genus Stenotrophomonas.</title>
        <authorList>
            <person name="Patil P.P."/>
            <person name="Midha S."/>
            <person name="Patil P.B."/>
        </authorList>
    </citation>
    <scope>NUCLEOTIDE SEQUENCE [LARGE SCALE GENOMIC DNA]</scope>
    <source>
        <strain evidence="2 3">DSM 21858</strain>
    </source>
</reference>
<dbReference type="InterPro" id="IPR012338">
    <property type="entry name" value="Beta-lactam/transpept-like"/>
</dbReference>
<dbReference type="Proteomes" id="UP000052052">
    <property type="component" value="Unassembled WGS sequence"/>
</dbReference>
<evidence type="ECO:0000313" key="3">
    <source>
        <dbReference type="Proteomes" id="UP000052052"/>
    </source>
</evidence>
<dbReference type="InterPro" id="IPR001466">
    <property type="entry name" value="Beta-lactam-related"/>
</dbReference>
<organism evidence="2 3">
    <name type="scientific">Pseudoxanthomonas dokdonensis</name>
    <dbReference type="NCBI Taxonomy" id="344882"/>
    <lineage>
        <taxon>Bacteria</taxon>
        <taxon>Pseudomonadati</taxon>
        <taxon>Pseudomonadota</taxon>
        <taxon>Gammaproteobacteria</taxon>
        <taxon>Lysobacterales</taxon>
        <taxon>Lysobacteraceae</taxon>
        <taxon>Pseudoxanthomonas</taxon>
    </lineage>
</organism>
<protein>
    <recommendedName>
        <fullName evidence="1">Beta-lactamase-related domain-containing protein</fullName>
    </recommendedName>
</protein>
<dbReference type="PATRIC" id="fig|344882.3.peg.389"/>
<dbReference type="SUPFAM" id="SSF56601">
    <property type="entry name" value="beta-lactamase/transpeptidase-like"/>
    <property type="match status" value="1"/>
</dbReference>